<feature type="compositionally biased region" description="Basic and acidic residues" evidence="1">
    <location>
        <begin position="515"/>
        <end position="531"/>
    </location>
</feature>
<gene>
    <name evidence="3" type="ORF">AMON00008_LOCUS5911</name>
</gene>
<evidence type="ECO:0000313" key="3">
    <source>
        <dbReference type="EMBL" id="CAE4566292.1"/>
    </source>
</evidence>
<feature type="signal peptide" evidence="2">
    <location>
        <begin position="1"/>
        <end position="28"/>
    </location>
</feature>
<dbReference type="EMBL" id="HBNR01008987">
    <property type="protein sequence ID" value="CAE4566292.1"/>
    <property type="molecule type" value="Transcribed_RNA"/>
</dbReference>
<proteinExistence type="predicted"/>
<feature type="region of interest" description="Disordered" evidence="1">
    <location>
        <begin position="508"/>
        <end position="533"/>
    </location>
</feature>
<evidence type="ECO:0000256" key="1">
    <source>
        <dbReference type="SAM" id="MobiDB-lite"/>
    </source>
</evidence>
<keyword evidence="2" id="KW-0732">Signal</keyword>
<reference evidence="3" key="1">
    <citation type="submission" date="2021-01" db="EMBL/GenBank/DDBJ databases">
        <authorList>
            <person name="Corre E."/>
            <person name="Pelletier E."/>
            <person name="Niang G."/>
            <person name="Scheremetjew M."/>
            <person name="Finn R."/>
            <person name="Kale V."/>
            <person name="Holt S."/>
            <person name="Cochrane G."/>
            <person name="Meng A."/>
            <person name="Brown T."/>
            <person name="Cohen L."/>
        </authorList>
    </citation>
    <scope>NUCLEOTIDE SEQUENCE</scope>
    <source>
        <strain evidence="3">CCMP3105</strain>
    </source>
</reference>
<feature type="region of interest" description="Disordered" evidence="1">
    <location>
        <begin position="423"/>
        <end position="457"/>
    </location>
</feature>
<organism evidence="3">
    <name type="scientific">Alexandrium monilatum</name>
    <dbReference type="NCBI Taxonomy" id="311494"/>
    <lineage>
        <taxon>Eukaryota</taxon>
        <taxon>Sar</taxon>
        <taxon>Alveolata</taxon>
        <taxon>Dinophyceae</taxon>
        <taxon>Gonyaulacales</taxon>
        <taxon>Pyrocystaceae</taxon>
        <taxon>Alexandrium</taxon>
    </lineage>
</organism>
<feature type="compositionally biased region" description="Low complexity" evidence="1">
    <location>
        <begin position="876"/>
        <end position="929"/>
    </location>
</feature>
<accession>A0A7S4PZ67</accession>
<evidence type="ECO:0000256" key="2">
    <source>
        <dbReference type="SAM" id="SignalP"/>
    </source>
</evidence>
<feature type="compositionally biased region" description="Polar residues" evidence="1">
    <location>
        <begin position="858"/>
        <end position="869"/>
    </location>
</feature>
<sequence>MARRPGLLGTDYRLLLCWLAAATAAGSAEDAADGPDRTAKPQGVRLLLRVETSQATGAASPVRMRAAFEVDGNWTEDQLLSATVPGSRFLEKHAVLRSWPARVRLRAARPPPQQVVAWGLQRPELIHLPSRRSLVLQGPCSGGDCLRNASRVASADDAGVVYGVPPPPRCAEADGPGCGGDAPLHAAAVDSATLRRASGTGGEFGVATSVTPSTTEPLASAAPCGSFPCPGGAAMPNSSCRSRACTATECCSPGPALAGGSERAAEAAVAEEASLPASCSAPLGELGLGVPCWRVDNGTGFVLYSRQALRERFHQDPPEVGEAEHLACVRFRRGAWQRSARWAWPGFPALPGDVLVAEVLFGQGTVANLRGVKEVYEGVVKGYSSGTLELRPEGWIAPPLGGGRFKVSGQHISFHSCGARGPVPDGSSAGPAPGGQADGKSGLRSFQPIERSRGSGSPAVAEGCSAVAGLSCHLQRPLIVLSAVVLGACLLCCLYRLCQVRLSKQKVESPGGSARNEEHRAAEHPGKRRGEGQLSEVVLEVDSVVANGAKVSAKKVDLPFHRECREAQELWQEHAMLAPVVESTLEPTMPQAYLGSAPGNLPAALAGHGSWPTELKRWAGRPPPLVLQVVSPNEQAACSGEYTLCSGEEANGSPLWQKRDGGRWLYSGVDGKWYVGGPLSRRYDFQCASGFLCCGQVHGGRMPDSIAGAWEVGNGSSWRQDRDIVVTALIAAPAHREQEAVDGLAEDYPGVYIITHKEAAVTSKVCLAPPILAHLDAGMVVHVVEVVHCPRERRVRGRIERPAGWISLVSLEDGYRWARRVEACGQEAVAVCDAKKKLLSMDGVPGAKLLLADGQEPSECSTDQGSSSGLADDKPPSSSGPGPPSSHGGTPPESLCDQPSEASEASVSVPSVPSSQATAPSSPAVAPPQALHVATPNGQLICAGEYRLVPEMMPNGMPLWKQRDGEHWVYSGKAHRWCIGGQDVVGRQFATNAGWIYQGREHGGLLPHRSHGSPWMRWNGRSFEADHDIVVTQLEAHQKQGSSSKKAPGWKTEAALLSRPEDRFHTSALDVVLECLYAGEVNITLALGLRERCMCQRLEAGVPWIVGPRHQPQVSNCLACAVAAGSSEDLLALCWRPPGLYLQRPSPHTLLLLNGQVLQSQSALVEHDSQVSASGAQRALPVLTFRVLSSFAVVHSLQGALQAAQAPGSSILDLRGSRLSGEERRALCTAKEAALRIVI</sequence>
<dbReference type="AlphaFoldDB" id="A0A7S4PZ67"/>
<feature type="chain" id="PRO_5031214573" evidence="2">
    <location>
        <begin position="29"/>
        <end position="1239"/>
    </location>
</feature>
<protein>
    <submittedName>
        <fullName evidence="3">Uncharacterized protein</fullName>
    </submittedName>
</protein>
<feature type="region of interest" description="Disordered" evidence="1">
    <location>
        <begin position="853"/>
        <end position="929"/>
    </location>
</feature>
<name>A0A7S4PZ67_9DINO</name>